<keyword evidence="3" id="KW-1185">Reference proteome</keyword>
<feature type="transmembrane region" description="Helical" evidence="1">
    <location>
        <begin position="370"/>
        <end position="390"/>
    </location>
</feature>
<keyword evidence="1" id="KW-0472">Membrane</keyword>
<sequence>MLSEIFSALEDAGTDCEVHGTEPQPPALRLLTLLADGTDHLAAELALAKAWELTVPLPFGRALNTAINADPDTAADPRAILAGRAPDDAPTGKRAAAIEALLDKATVFELAERDAIVADHFLATLDNPSDPKALSTFLHHTSDRTLQAGRILIEQSDILIAVWDGVSTTNIGGTGHTAIAALSAGVPVIWIDPASPDEWRIVYTPDALALKPPPTAASRDAQLRALVGDSVGLAAPDEDSPHAGLAALGKEAWRGRSSASSHAYRRVEALFGHSKWREKFGSIRQTFEAPDEVATGSGQPLLDSLDALPGGDERITCAIGEDVLSRFAWTNAIASRLSDLFRSGMVLNFTLGPLAILVGLLYIPTAGPEYKWIFAALELLLLLVIVVNTLSGQRARLHARWLETRRLAEYLRHAPGLLALGVARPVGGRPQSVRGSWPEWYARQVARGVGLPNVKVDGAYLRASARLLLDHAIQPQLEYHQGKSARLHRAHHAIETLAERLFALAVIMVTLYLVLFGLSTLGVIAPELVTTLAKWFTVSAVALPTIAGALAAIGYFGDFDRFADISEMTARRLEALQERTVMYLEQSDDALGYAPLAQLARQTDETTFAEIQAWQAVFNNKRTTVPA</sequence>
<dbReference type="EMBL" id="JAGSPC010000001">
    <property type="protein sequence ID" value="MBV7259398.1"/>
    <property type="molecule type" value="Genomic_DNA"/>
</dbReference>
<dbReference type="AlphaFoldDB" id="A0A9X1F4X4"/>
<feature type="transmembrane region" description="Helical" evidence="1">
    <location>
        <begin position="501"/>
        <end position="524"/>
    </location>
</feature>
<evidence type="ECO:0000313" key="2">
    <source>
        <dbReference type="EMBL" id="MBV7259398.1"/>
    </source>
</evidence>
<evidence type="ECO:0000256" key="1">
    <source>
        <dbReference type="SAM" id="Phobius"/>
    </source>
</evidence>
<dbReference type="Proteomes" id="UP001138681">
    <property type="component" value="Unassembled WGS sequence"/>
</dbReference>
<keyword evidence="1" id="KW-0812">Transmembrane</keyword>
<feature type="transmembrane region" description="Helical" evidence="1">
    <location>
        <begin position="536"/>
        <end position="556"/>
    </location>
</feature>
<evidence type="ECO:0000313" key="3">
    <source>
        <dbReference type="Proteomes" id="UP001138681"/>
    </source>
</evidence>
<name>A0A9X1F4X4_9SPHN</name>
<gene>
    <name evidence="2" type="ORF">KCG46_07420</name>
</gene>
<keyword evidence="1" id="KW-1133">Transmembrane helix</keyword>
<reference evidence="2" key="1">
    <citation type="submission" date="2021-04" db="EMBL/GenBank/DDBJ databases">
        <authorList>
            <person name="Pira H."/>
            <person name="Risdian C."/>
            <person name="Wink J."/>
        </authorList>
    </citation>
    <scope>NUCLEOTIDE SEQUENCE</scope>
    <source>
        <strain evidence="2">WH158</strain>
    </source>
</reference>
<dbReference type="RefSeq" id="WP_218404628.1">
    <property type="nucleotide sequence ID" value="NZ_JAGSPC010000001.1"/>
</dbReference>
<feature type="transmembrane region" description="Helical" evidence="1">
    <location>
        <begin position="345"/>
        <end position="364"/>
    </location>
</feature>
<proteinExistence type="predicted"/>
<comment type="caution">
    <text evidence="2">The sequence shown here is derived from an EMBL/GenBank/DDBJ whole genome shotgun (WGS) entry which is preliminary data.</text>
</comment>
<accession>A0A9X1F4X4</accession>
<organism evidence="2 3">
    <name type="scientific">Erythrobacter crassostreae</name>
    <dbReference type="NCBI Taxonomy" id="2828328"/>
    <lineage>
        <taxon>Bacteria</taxon>
        <taxon>Pseudomonadati</taxon>
        <taxon>Pseudomonadota</taxon>
        <taxon>Alphaproteobacteria</taxon>
        <taxon>Sphingomonadales</taxon>
        <taxon>Erythrobacteraceae</taxon>
        <taxon>Erythrobacter/Porphyrobacter group</taxon>
        <taxon>Erythrobacter</taxon>
    </lineage>
</organism>
<protein>
    <recommendedName>
        <fullName evidence="4">SMODS and SLOG-associating 2TM effector domain-containing protein</fullName>
    </recommendedName>
</protein>
<evidence type="ECO:0008006" key="4">
    <source>
        <dbReference type="Google" id="ProtNLM"/>
    </source>
</evidence>